<comment type="subcellular location">
    <subcellularLocation>
        <location evidence="1">Nucleus</location>
    </subcellularLocation>
</comment>
<dbReference type="GO" id="GO:0005634">
    <property type="term" value="C:nucleus"/>
    <property type="evidence" value="ECO:0007669"/>
    <property type="project" value="UniProtKB-SubCell"/>
</dbReference>
<dbReference type="EMBL" id="JARKIB010000526">
    <property type="protein sequence ID" value="KAJ7701680.1"/>
    <property type="molecule type" value="Genomic_DNA"/>
</dbReference>
<reference evidence="6" key="1">
    <citation type="submission" date="2023-03" db="EMBL/GenBank/DDBJ databases">
        <title>Massive genome expansion in bonnet fungi (Mycena s.s.) driven by repeated elements and novel gene families across ecological guilds.</title>
        <authorList>
            <consortium name="Lawrence Berkeley National Laboratory"/>
            <person name="Harder C.B."/>
            <person name="Miyauchi S."/>
            <person name="Viragh M."/>
            <person name="Kuo A."/>
            <person name="Thoen E."/>
            <person name="Andreopoulos B."/>
            <person name="Lu D."/>
            <person name="Skrede I."/>
            <person name="Drula E."/>
            <person name="Henrissat B."/>
            <person name="Morin E."/>
            <person name="Kohler A."/>
            <person name="Barry K."/>
            <person name="LaButti K."/>
            <person name="Morin E."/>
            <person name="Salamov A."/>
            <person name="Lipzen A."/>
            <person name="Mereny Z."/>
            <person name="Hegedus B."/>
            <person name="Baldrian P."/>
            <person name="Stursova M."/>
            <person name="Weitz H."/>
            <person name="Taylor A."/>
            <person name="Grigoriev I.V."/>
            <person name="Nagy L.G."/>
            <person name="Martin F."/>
            <person name="Kauserud H."/>
        </authorList>
    </citation>
    <scope>NUCLEOTIDE SEQUENCE</scope>
    <source>
        <strain evidence="6">CBHHK182m</strain>
    </source>
</reference>
<evidence type="ECO:0000256" key="4">
    <source>
        <dbReference type="ARBA" id="ARBA00022833"/>
    </source>
</evidence>
<keyword evidence="3" id="KW-0863">Zinc-finger</keyword>
<keyword evidence="7" id="KW-1185">Reference proteome</keyword>
<dbReference type="InterPro" id="IPR012337">
    <property type="entry name" value="RNaseH-like_sf"/>
</dbReference>
<evidence type="ECO:0000256" key="2">
    <source>
        <dbReference type="ARBA" id="ARBA00022723"/>
    </source>
</evidence>
<proteinExistence type="predicted"/>
<keyword evidence="5" id="KW-0539">Nucleus</keyword>
<evidence type="ECO:0000256" key="5">
    <source>
        <dbReference type="ARBA" id="ARBA00023242"/>
    </source>
</evidence>
<keyword evidence="2" id="KW-0479">Metal-binding</keyword>
<dbReference type="SUPFAM" id="SSF53098">
    <property type="entry name" value="Ribonuclease H-like"/>
    <property type="match status" value="1"/>
</dbReference>
<evidence type="ECO:0000256" key="3">
    <source>
        <dbReference type="ARBA" id="ARBA00022771"/>
    </source>
</evidence>
<dbReference type="AlphaFoldDB" id="A0AAD7DWT4"/>
<evidence type="ECO:0000313" key="6">
    <source>
        <dbReference type="EMBL" id="KAJ7701680.1"/>
    </source>
</evidence>
<name>A0AAD7DWT4_9AGAR</name>
<protein>
    <submittedName>
        <fullName evidence="6">Ribonuclease H-like domain-containing protein</fullName>
    </submittedName>
</protein>
<dbReference type="InterPro" id="IPR052035">
    <property type="entry name" value="ZnF_BED_domain_contain"/>
</dbReference>
<evidence type="ECO:0000256" key="1">
    <source>
        <dbReference type="ARBA" id="ARBA00004123"/>
    </source>
</evidence>
<feature type="non-terminal residue" evidence="6">
    <location>
        <position position="1"/>
    </location>
</feature>
<gene>
    <name evidence="6" type="ORF">B0H16DRAFT_1264418</name>
</gene>
<evidence type="ECO:0000313" key="7">
    <source>
        <dbReference type="Proteomes" id="UP001215598"/>
    </source>
</evidence>
<dbReference type="GO" id="GO:0008270">
    <property type="term" value="F:zinc ion binding"/>
    <property type="evidence" value="ECO:0007669"/>
    <property type="project" value="UniProtKB-KW"/>
</dbReference>
<comment type="caution">
    <text evidence="6">The sequence shown here is derived from an EMBL/GenBank/DDBJ whole genome shotgun (WGS) entry which is preliminary data.</text>
</comment>
<dbReference type="PANTHER" id="PTHR46481">
    <property type="entry name" value="ZINC FINGER BED DOMAIN-CONTAINING PROTEIN 4"/>
    <property type="match status" value="1"/>
</dbReference>
<feature type="non-terminal residue" evidence="6">
    <location>
        <position position="214"/>
    </location>
</feature>
<sequence length="214" mass="24583">IVVRCFPHITHLACIAILKAITNIDFSEGDPIDIESYEGEATTFMDALERDPIATLRVIVRQIRSSSLRRQFFSEILKALKLKDLELLRDVVTCWSSTLLMIERGLLLRPAVDQFLDSDEFGELRKYKLGDLEWQALETFKKVLEVPHAFQQKLSAEKTPILGNALPAFEAMIKKWEQMQVDYPELADIIQKGLDKLGTYQERVERVPAYVLVM</sequence>
<organism evidence="6 7">
    <name type="scientific">Mycena metata</name>
    <dbReference type="NCBI Taxonomy" id="1033252"/>
    <lineage>
        <taxon>Eukaryota</taxon>
        <taxon>Fungi</taxon>
        <taxon>Dikarya</taxon>
        <taxon>Basidiomycota</taxon>
        <taxon>Agaricomycotina</taxon>
        <taxon>Agaricomycetes</taxon>
        <taxon>Agaricomycetidae</taxon>
        <taxon>Agaricales</taxon>
        <taxon>Marasmiineae</taxon>
        <taxon>Mycenaceae</taxon>
        <taxon>Mycena</taxon>
    </lineage>
</organism>
<dbReference type="Proteomes" id="UP001215598">
    <property type="component" value="Unassembled WGS sequence"/>
</dbReference>
<keyword evidence="4" id="KW-0862">Zinc</keyword>
<dbReference type="PANTHER" id="PTHR46481:SF10">
    <property type="entry name" value="ZINC FINGER BED DOMAIN-CONTAINING PROTEIN 39"/>
    <property type="match status" value="1"/>
</dbReference>
<accession>A0AAD7DWT4</accession>